<dbReference type="Proteomes" id="UP000050823">
    <property type="component" value="Unassembled WGS sequence"/>
</dbReference>
<gene>
    <name evidence="1" type="ORF">FC90_GL000924</name>
</gene>
<accession>A0AA89I273</accession>
<reference evidence="1 2" key="1">
    <citation type="journal article" date="2015" name="Genome Announc.">
        <title>Expanding the biotechnology potential of lactobacilli through comparative genomics of 213 strains and associated genera.</title>
        <authorList>
            <person name="Sun Z."/>
            <person name="Harris H.M."/>
            <person name="McCann A."/>
            <person name="Guo C."/>
            <person name="Argimon S."/>
            <person name="Zhang W."/>
            <person name="Yang X."/>
            <person name="Jeffery I.B."/>
            <person name="Cooney J.C."/>
            <person name="Kagawa T.F."/>
            <person name="Liu W."/>
            <person name="Song Y."/>
            <person name="Salvetti E."/>
            <person name="Wrobel A."/>
            <person name="Rasinkangas P."/>
            <person name="Parkhill J."/>
            <person name="Rea M.C."/>
            <person name="O'Sullivan O."/>
            <person name="Ritari J."/>
            <person name="Douillard F.P."/>
            <person name="Paul Ross R."/>
            <person name="Yang R."/>
            <person name="Briner A.E."/>
            <person name="Felis G.E."/>
            <person name="de Vos W.M."/>
            <person name="Barrangou R."/>
            <person name="Klaenhammer T.R."/>
            <person name="Caufield P.W."/>
            <person name="Cui Y."/>
            <person name="Zhang H."/>
            <person name="O'Toole P.W."/>
        </authorList>
    </citation>
    <scope>NUCLEOTIDE SEQUENCE [LARGE SCALE GENOMIC DNA]</scope>
    <source>
        <strain evidence="1 2">DSM 20719</strain>
    </source>
</reference>
<organism evidence="1 2">
    <name type="scientific">Latilactobacillus graminis DSM 20719</name>
    <dbReference type="NCBI Taxonomy" id="1423752"/>
    <lineage>
        <taxon>Bacteria</taxon>
        <taxon>Bacillati</taxon>
        <taxon>Bacillota</taxon>
        <taxon>Bacilli</taxon>
        <taxon>Lactobacillales</taxon>
        <taxon>Lactobacillaceae</taxon>
        <taxon>Latilactobacillus</taxon>
    </lineage>
</organism>
<evidence type="ECO:0000313" key="2">
    <source>
        <dbReference type="Proteomes" id="UP000050823"/>
    </source>
</evidence>
<dbReference type="RefSeq" id="WP_057908308.1">
    <property type="nucleotide sequence ID" value="NZ_AYZB01000035.1"/>
</dbReference>
<comment type="caution">
    <text evidence="1">The sequence shown here is derived from an EMBL/GenBank/DDBJ whole genome shotgun (WGS) entry which is preliminary data.</text>
</comment>
<dbReference type="EMBL" id="AYZB01000035">
    <property type="protein sequence ID" value="KRM22323.1"/>
    <property type="molecule type" value="Genomic_DNA"/>
</dbReference>
<protein>
    <submittedName>
        <fullName evidence="1">Uncharacterized protein</fullName>
    </submittedName>
</protein>
<evidence type="ECO:0000313" key="1">
    <source>
        <dbReference type="EMBL" id="KRM22323.1"/>
    </source>
</evidence>
<dbReference type="AlphaFoldDB" id="A0AA89I273"/>
<sequence>MIKGFAYSKQHGGAAAYSGRTKSMLKTAIRNAKSVSEVEKESGIKKPKNMSQQKYKQLIAATNAGVSRINKKDMTKKKVAQMKQQLFNELSTMPQRRWDKQIAVFRRGVSFTQATGNFFERIGKDMFENSLTEMLSVHVGFLKRTVVDGFDKFATSKTGKVLKKFHS</sequence>
<proteinExistence type="predicted"/>
<name>A0AA89I273_9LACO</name>